<organism evidence="2 3">
    <name type="scientific">Actinoalloteichus fjordicus</name>
    <dbReference type="NCBI Taxonomy" id="1612552"/>
    <lineage>
        <taxon>Bacteria</taxon>
        <taxon>Bacillati</taxon>
        <taxon>Actinomycetota</taxon>
        <taxon>Actinomycetes</taxon>
        <taxon>Pseudonocardiales</taxon>
        <taxon>Pseudonocardiaceae</taxon>
        <taxon>Actinoalloteichus</taxon>
    </lineage>
</organism>
<gene>
    <name evidence="2" type="ORF">UA74_22040</name>
</gene>
<dbReference type="Proteomes" id="UP000185511">
    <property type="component" value="Chromosome"/>
</dbReference>
<feature type="region of interest" description="Disordered" evidence="1">
    <location>
        <begin position="184"/>
        <end position="208"/>
    </location>
</feature>
<evidence type="ECO:0000313" key="2">
    <source>
        <dbReference type="EMBL" id="APU16426.1"/>
    </source>
</evidence>
<evidence type="ECO:0000256" key="1">
    <source>
        <dbReference type="SAM" id="MobiDB-lite"/>
    </source>
</evidence>
<protein>
    <submittedName>
        <fullName evidence="2">Uncharacterized protein</fullName>
    </submittedName>
</protein>
<dbReference type="KEGG" id="acad:UA74_22040"/>
<reference evidence="3" key="1">
    <citation type="submission" date="2016-06" db="EMBL/GenBank/DDBJ databases">
        <title>Complete genome sequence of Actinoalloteichus fjordicus DSM 46855 (=ADI127-17), type strain of the new species Actinoalloteichus fjordicus.</title>
        <authorList>
            <person name="Ruckert C."/>
            <person name="Nouioui I."/>
            <person name="Willmese J."/>
            <person name="van Wezel G."/>
            <person name="Klenk H.-P."/>
            <person name="Kalinowski J."/>
            <person name="Zotchev S.B."/>
        </authorList>
    </citation>
    <scope>NUCLEOTIDE SEQUENCE [LARGE SCALE GENOMIC DNA]</scope>
    <source>
        <strain evidence="3">ADI127-7</strain>
    </source>
</reference>
<sequence>MFFGRARVELGVALGTILPEERLSTAARWTGGGVRVAERIGDTDMLGQALTRHGNELRKAGHVKAAVVRLQHAATVAAVADARGAALILLARAAGELGATPAFDEALRNHRPLLERHAGESMLFNPFTTREVELRGLLATGRTDLAVRLATVGPPPVSGPVAPQWAVIERVTVGAVLVSARLSRATDPPGPTGRPPVDLLGCRGIRST</sequence>
<evidence type="ECO:0000313" key="3">
    <source>
        <dbReference type="Proteomes" id="UP000185511"/>
    </source>
</evidence>
<name>A0AAC9LEX5_9PSEU</name>
<accession>A0AAC9LEX5</accession>
<dbReference type="EMBL" id="CP016076">
    <property type="protein sequence ID" value="APU16426.1"/>
    <property type="molecule type" value="Genomic_DNA"/>
</dbReference>
<keyword evidence="3" id="KW-1185">Reference proteome</keyword>
<proteinExistence type="predicted"/>
<dbReference type="AlphaFoldDB" id="A0AAC9LEX5"/>